<feature type="transmembrane region" description="Helical" evidence="1">
    <location>
        <begin position="179"/>
        <end position="201"/>
    </location>
</feature>
<sequence>MPAAVHERARFCDRKQSSPERIATTAFEDSSARRASASSNGWGWVLAYALAVIVLSIFALANPLTTGLATGFLLGVTLTAYGILAIVAALSSRHVAGWTIAFGALATLAGILTLFDPFGGALSIVWLIGFWFLVAGVFQLTVASRSASDRTWHVLLGVLDLVLAVAILCAGPLTALSFLAVAVGISLVFRGVFLLTLALGLNRLVHG</sequence>
<proteinExistence type="predicted"/>
<accession>A0ABY7NT25</accession>
<feature type="transmembrane region" description="Helical" evidence="1">
    <location>
        <begin position="67"/>
        <end position="88"/>
    </location>
</feature>
<dbReference type="InterPro" id="IPR005325">
    <property type="entry name" value="DUF308_memb"/>
</dbReference>
<keyword evidence="1" id="KW-1133">Transmembrane helix</keyword>
<dbReference type="InterPro" id="IPR052712">
    <property type="entry name" value="Acid_resist_chaperone_HdeD"/>
</dbReference>
<feature type="transmembrane region" description="Helical" evidence="1">
    <location>
        <begin position="121"/>
        <end position="142"/>
    </location>
</feature>
<feature type="transmembrane region" description="Helical" evidence="1">
    <location>
        <begin position="41"/>
        <end position="61"/>
    </location>
</feature>
<feature type="transmembrane region" description="Helical" evidence="1">
    <location>
        <begin position="95"/>
        <end position="115"/>
    </location>
</feature>
<keyword evidence="3" id="KW-1185">Reference proteome</keyword>
<evidence type="ECO:0000313" key="2">
    <source>
        <dbReference type="EMBL" id="WBO24287.1"/>
    </source>
</evidence>
<reference evidence="2 3" key="1">
    <citation type="submission" date="2022-12" db="EMBL/GenBank/DDBJ databases">
        <title>Sphingomonas abieness sp. nov., an endophytic bacterium isolated from Abies koreana.</title>
        <authorList>
            <person name="Jiang L."/>
            <person name="Lee J."/>
        </authorList>
    </citation>
    <scope>NUCLEOTIDE SEQUENCE [LARGE SCALE GENOMIC DNA]</scope>
    <source>
        <strain evidence="3">PAMB 00755</strain>
    </source>
</reference>
<dbReference type="Pfam" id="PF03729">
    <property type="entry name" value="DUF308"/>
    <property type="match status" value="1"/>
</dbReference>
<name>A0ABY7NT25_9SPHN</name>
<gene>
    <name evidence="2" type="ORF">PBT88_09385</name>
</gene>
<dbReference type="Proteomes" id="UP001210865">
    <property type="component" value="Chromosome"/>
</dbReference>
<organism evidence="2 3">
    <name type="scientific">Sphingomonas abietis</name>
    <dbReference type="NCBI Taxonomy" id="3012344"/>
    <lineage>
        <taxon>Bacteria</taxon>
        <taxon>Pseudomonadati</taxon>
        <taxon>Pseudomonadota</taxon>
        <taxon>Alphaproteobacteria</taxon>
        <taxon>Sphingomonadales</taxon>
        <taxon>Sphingomonadaceae</taxon>
        <taxon>Sphingomonas</taxon>
    </lineage>
</organism>
<evidence type="ECO:0000313" key="3">
    <source>
        <dbReference type="Proteomes" id="UP001210865"/>
    </source>
</evidence>
<keyword evidence="1" id="KW-0472">Membrane</keyword>
<feature type="transmembrane region" description="Helical" evidence="1">
    <location>
        <begin position="154"/>
        <end position="173"/>
    </location>
</feature>
<dbReference type="PANTHER" id="PTHR34989:SF1">
    <property type="entry name" value="PROTEIN HDED"/>
    <property type="match status" value="1"/>
</dbReference>
<protein>
    <submittedName>
        <fullName evidence="2">DUF308 domain-containing protein</fullName>
    </submittedName>
</protein>
<dbReference type="EMBL" id="CP115174">
    <property type="protein sequence ID" value="WBO24287.1"/>
    <property type="molecule type" value="Genomic_DNA"/>
</dbReference>
<keyword evidence="1" id="KW-0812">Transmembrane</keyword>
<dbReference type="PANTHER" id="PTHR34989">
    <property type="entry name" value="PROTEIN HDED"/>
    <property type="match status" value="1"/>
</dbReference>
<evidence type="ECO:0000256" key="1">
    <source>
        <dbReference type="SAM" id="Phobius"/>
    </source>
</evidence>
<dbReference type="RefSeq" id="WP_270078915.1">
    <property type="nucleotide sequence ID" value="NZ_CP115174.1"/>
</dbReference>